<accession>A0A398BC82</accession>
<gene>
    <name evidence="1" type="ORF">D1953_05690</name>
</gene>
<evidence type="ECO:0000313" key="1">
    <source>
        <dbReference type="EMBL" id="RID87675.1"/>
    </source>
</evidence>
<sequence length="465" mass="54015">MKRLFFTILFLLLLIMGGVLFWQWNVYLEKQSAQSKHISYQVNETIHMEVKGRYIEVEHEFFGLPTGNYQLNFQKSIKPVCQEDDKSCQQSGNQKQNLETNGGTLRFTYKLKKSTSQAFVLDNWAVQLEQVKIENTRVEITDYSNKVGIWAAGARLIGETEKEKISYYVFEGREGTFPLYYQQKKSKQFEAGDVMVYGASSGRLVQAVQKYEAIAPITLIITTAASPFSSEHLLIGPSVDKLAHVLSKRYYQTYYPFSNKKERWLQSVIGAYVRDEKPKGKAKQLYEELAKGLTKEQQAAFVSVLKKKRGQEFSAEYLDELLSNVTGLVTHYFELNKVKSHKVHPLIFINQAKWLNRDGEHSVVQSVTVRLKRYYLLEQVTEKLGFHAEWVNQHFYLNNGSKTFRLYPGKKVFLYNEKAHSVEGTLLTQFNNQYYISEDYMLKVFNVFVREQNNELELVDLNTLQ</sequence>
<organism evidence="1 2">
    <name type="scientific">Peribacillus asahii</name>
    <dbReference type="NCBI Taxonomy" id="228899"/>
    <lineage>
        <taxon>Bacteria</taxon>
        <taxon>Bacillati</taxon>
        <taxon>Bacillota</taxon>
        <taxon>Bacilli</taxon>
        <taxon>Bacillales</taxon>
        <taxon>Bacillaceae</taxon>
        <taxon>Peribacillus</taxon>
    </lineage>
</organism>
<evidence type="ECO:0000313" key="2">
    <source>
        <dbReference type="Proteomes" id="UP000266016"/>
    </source>
</evidence>
<reference evidence="1 2" key="1">
    <citation type="submission" date="2018-08" db="EMBL/GenBank/DDBJ databases">
        <title>Bacillus jemisoniae sp. nov., Bacillus chryseoplanitiae sp. nov., Bacillus resnikiae sp. nov., and Bacillus frankliniae sp. nov., isolated from Viking spacecraft and associated surfaces.</title>
        <authorList>
            <person name="Seuylemezian A."/>
            <person name="Vaishampayan P."/>
        </authorList>
    </citation>
    <scope>NUCLEOTIDE SEQUENCE [LARGE SCALE GENOMIC DNA]</scope>
    <source>
        <strain evidence="1 2">MA001</strain>
    </source>
</reference>
<dbReference type="RefSeq" id="WP_119116192.1">
    <property type="nucleotide sequence ID" value="NZ_QWVS01000011.1"/>
</dbReference>
<comment type="caution">
    <text evidence="1">The sequence shown here is derived from an EMBL/GenBank/DDBJ whole genome shotgun (WGS) entry which is preliminary data.</text>
</comment>
<dbReference type="AlphaFoldDB" id="A0A398BC82"/>
<dbReference type="EMBL" id="QWVS01000011">
    <property type="protein sequence ID" value="RID87675.1"/>
    <property type="molecule type" value="Genomic_DNA"/>
</dbReference>
<proteinExistence type="predicted"/>
<keyword evidence="2" id="KW-1185">Reference proteome</keyword>
<protein>
    <submittedName>
        <fullName evidence="1">Uncharacterized protein</fullName>
    </submittedName>
</protein>
<name>A0A398BC82_9BACI</name>
<dbReference type="Proteomes" id="UP000266016">
    <property type="component" value="Unassembled WGS sequence"/>
</dbReference>